<reference evidence="1" key="1">
    <citation type="submission" date="2011-08" db="EMBL/GenBank/DDBJ databases">
        <title>Detection of Members of the Secoviridae in the Tallgrass Prairie Preserve, Osage County, Oklahoma USA.</title>
        <authorList>
            <person name="Thapa V."/>
            <person name="Melcher U."/>
            <person name="Wiley G.B."/>
            <person name="Doust A."/>
            <person name="Roe B.A."/>
            <person name="Palmer M.W."/>
            <person name="Roewe K."/>
            <person name="Shen G."/>
            <person name="Roossinck M.J."/>
        </authorList>
    </citation>
    <scope>NUCLEOTIDE SEQUENCE</scope>
</reference>
<dbReference type="EMBL" id="JN661277">
    <property type="protein sequence ID" value="AEX30945.1"/>
    <property type="molecule type" value="Genomic_RNA"/>
</dbReference>
<proteinExistence type="predicted"/>
<sequence length="80" mass="9258">MAPEEFYLEGVFQIVMDEVILQDLDQKKEKLQESRVFEAQGFLDVFSKVTRKMSDTVVSGFKAGYNCTVGQMIEFMKKCF</sequence>
<evidence type="ECO:0000313" key="1">
    <source>
        <dbReference type="EMBL" id="AEX30945.1"/>
    </source>
</evidence>
<name>H2DZZ0_9VIRU</name>
<feature type="non-terminal residue" evidence="1">
    <location>
        <position position="80"/>
    </location>
</feature>
<protein>
    <submittedName>
        <fullName evidence="1">Polyprotein 1</fullName>
    </submittedName>
</protein>
<organism evidence="1">
    <name type="scientific">uncultured virus</name>
    <dbReference type="NCBI Taxonomy" id="340016"/>
    <lineage>
        <taxon>Viruses</taxon>
        <taxon>environmental samples</taxon>
    </lineage>
</organism>
<accession>H2DZZ0</accession>